<accession>A0A6C2UEE6</accession>
<dbReference type="EMBL" id="CAAHFG010000005">
    <property type="protein sequence ID" value="VGO17801.1"/>
    <property type="molecule type" value="Genomic_DNA"/>
</dbReference>
<dbReference type="InterPro" id="IPR035093">
    <property type="entry name" value="RelE/ParE_toxin_dom_sf"/>
</dbReference>
<organism evidence="1 2">
    <name type="scientific">Pontiella desulfatans</name>
    <dbReference type="NCBI Taxonomy" id="2750659"/>
    <lineage>
        <taxon>Bacteria</taxon>
        <taxon>Pseudomonadati</taxon>
        <taxon>Kiritimatiellota</taxon>
        <taxon>Kiritimatiellia</taxon>
        <taxon>Kiritimatiellales</taxon>
        <taxon>Pontiellaceae</taxon>
        <taxon>Pontiella</taxon>
    </lineage>
</organism>
<gene>
    <name evidence="1" type="primary">higB-1_2</name>
    <name evidence="1" type="ORF">PDESU_06403</name>
</gene>
<name>A0A6C2UEE6_PONDE</name>
<dbReference type="PANTHER" id="PTHR40266">
    <property type="entry name" value="TOXIN HIGB-1"/>
    <property type="match status" value="1"/>
</dbReference>
<dbReference type="RefSeq" id="WP_407947781.1">
    <property type="nucleotide sequence ID" value="NZ_CAAHFG010000005.1"/>
</dbReference>
<evidence type="ECO:0000313" key="2">
    <source>
        <dbReference type="Proteomes" id="UP000366872"/>
    </source>
</evidence>
<dbReference type="AlphaFoldDB" id="A0A6C2UEE6"/>
<sequence length="70" mass="8087">MSIIQQALYKLDLLNAATSLEDLRSPPGNRLEALKGDYKGFHSIRINSQWRIVFRWQEVNATDVAIVDYH</sequence>
<dbReference type="InterPro" id="IPR007711">
    <property type="entry name" value="HigB-1"/>
</dbReference>
<dbReference type="Proteomes" id="UP000366872">
    <property type="component" value="Unassembled WGS sequence"/>
</dbReference>
<protein>
    <submittedName>
        <fullName evidence="1">Toxin HigB-1</fullName>
    </submittedName>
</protein>
<reference evidence="1 2" key="1">
    <citation type="submission" date="2019-04" db="EMBL/GenBank/DDBJ databases">
        <authorList>
            <person name="Van Vliet M D."/>
        </authorList>
    </citation>
    <scope>NUCLEOTIDE SEQUENCE [LARGE SCALE GENOMIC DNA]</scope>
    <source>
        <strain evidence="1 2">F1</strain>
    </source>
</reference>
<dbReference type="PANTHER" id="PTHR40266:SF2">
    <property type="entry name" value="TOXIN HIGB-1"/>
    <property type="match status" value="1"/>
</dbReference>
<keyword evidence="2" id="KW-1185">Reference proteome</keyword>
<dbReference type="Gene3D" id="3.30.2310.20">
    <property type="entry name" value="RelE-like"/>
    <property type="match status" value="1"/>
</dbReference>
<proteinExistence type="predicted"/>
<dbReference type="SUPFAM" id="SSF143011">
    <property type="entry name" value="RelE-like"/>
    <property type="match status" value="1"/>
</dbReference>
<dbReference type="Pfam" id="PF05015">
    <property type="entry name" value="HigB-like_toxin"/>
    <property type="match status" value="1"/>
</dbReference>
<evidence type="ECO:0000313" key="1">
    <source>
        <dbReference type="EMBL" id="VGO17801.1"/>
    </source>
</evidence>